<evidence type="ECO:0000313" key="5">
    <source>
        <dbReference type="Proteomes" id="UP000268084"/>
    </source>
</evidence>
<dbReference type="PRINTS" id="PR00413">
    <property type="entry name" value="HADHALOGNASE"/>
</dbReference>
<organism evidence="4 5">
    <name type="scientific">Nakamurella antarctica</name>
    <dbReference type="NCBI Taxonomy" id="1902245"/>
    <lineage>
        <taxon>Bacteria</taxon>
        <taxon>Bacillati</taxon>
        <taxon>Actinomycetota</taxon>
        <taxon>Actinomycetes</taxon>
        <taxon>Nakamurellales</taxon>
        <taxon>Nakamurellaceae</taxon>
        <taxon>Nakamurella</taxon>
    </lineage>
</organism>
<dbReference type="SFLD" id="SFLDG01129">
    <property type="entry name" value="C1.5:_HAD__Beta-PGM__Phosphata"/>
    <property type="match status" value="1"/>
</dbReference>
<keyword evidence="5" id="KW-1185">Reference proteome</keyword>
<dbReference type="RefSeq" id="WP_124799382.1">
    <property type="nucleotide sequence ID" value="NZ_CP034170.1"/>
</dbReference>
<dbReference type="Proteomes" id="UP000268084">
    <property type="component" value="Chromosome"/>
</dbReference>
<evidence type="ECO:0000256" key="2">
    <source>
        <dbReference type="ARBA" id="ARBA00022801"/>
    </source>
</evidence>
<dbReference type="SFLD" id="SFLDS00003">
    <property type="entry name" value="Haloacid_Dehalogenase"/>
    <property type="match status" value="1"/>
</dbReference>
<evidence type="ECO:0000256" key="1">
    <source>
        <dbReference type="ARBA" id="ARBA00001946"/>
    </source>
</evidence>
<dbReference type="InterPro" id="IPR023214">
    <property type="entry name" value="HAD_sf"/>
</dbReference>
<dbReference type="PANTHER" id="PTHR46470:SF4">
    <property type="entry name" value="5-AMINO-6-(5-PHOSPHO-D-RIBITYLAMINO)URACIL PHOSPHATASE YIGB"/>
    <property type="match status" value="1"/>
</dbReference>
<dbReference type="Gene3D" id="1.20.120.710">
    <property type="entry name" value="Haloacid dehalogenase hydrolase-like domain"/>
    <property type="match status" value="1"/>
</dbReference>
<dbReference type="NCBIfam" id="TIGR01549">
    <property type="entry name" value="HAD-SF-IA-v1"/>
    <property type="match status" value="1"/>
</dbReference>
<dbReference type="KEGG" id="nak:EH165_10335"/>
<keyword evidence="2 4" id="KW-0378">Hydrolase</keyword>
<comment type="cofactor">
    <cofactor evidence="1">
        <name>Mg(2+)</name>
        <dbReference type="ChEBI" id="CHEBI:18420"/>
    </cofactor>
</comment>
<accession>A0A3G8ZMJ6</accession>
<dbReference type="NCBIfam" id="TIGR01509">
    <property type="entry name" value="HAD-SF-IA-v3"/>
    <property type="match status" value="1"/>
</dbReference>
<dbReference type="PANTHER" id="PTHR46470">
    <property type="entry name" value="N-ACYLNEURAMINATE-9-PHOSPHATASE"/>
    <property type="match status" value="1"/>
</dbReference>
<dbReference type="InterPro" id="IPR036412">
    <property type="entry name" value="HAD-like_sf"/>
</dbReference>
<dbReference type="GO" id="GO:0044281">
    <property type="term" value="P:small molecule metabolic process"/>
    <property type="evidence" value="ECO:0007669"/>
    <property type="project" value="UniProtKB-ARBA"/>
</dbReference>
<keyword evidence="3" id="KW-0460">Magnesium</keyword>
<dbReference type="Gene3D" id="3.40.50.1000">
    <property type="entry name" value="HAD superfamily/HAD-like"/>
    <property type="match status" value="1"/>
</dbReference>
<sequence>MSAHEVSAHASMQRDDDDEPLRAILFDVDDTLVDFGASAVAGVADLLGTMVVDTQLQVGLPHAWHELTEFHYPRFLSGELNFLDMQLARLAALLGWAGLPVPHREALIALEHRRQQVMTLHYQLFPDVLPALELARAAGYAIGVVSNSDGNHQRAKLFSVGLADAFSAAIISGDLGISKPDPRIFLAACEALGFAPSQVAYVGDKLDIDALGAQSAGLTGIWLDRRGSANTAGPLEGVTVITTLAELANLYP</sequence>
<dbReference type="SUPFAM" id="SSF56784">
    <property type="entry name" value="HAD-like"/>
    <property type="match status" value="1"/>
</dbReference>
<reference evidence="4 5" key="2">
    <citation type="submission" date="2018-12" db="EMBL/GenBank/DDBJ databases">
        <title>Nakamurella antarcticus sp. nov., isolated from Antarctica South Shetland Islands soil.</title>
        <authorList>
            <person name="Peng F."/>
        </authorList>
    </citation>
    <scope>NUCLEOTIDE SEQUENCE [LARGE SCALE GENOMIC DNA]</scope>
    <source>
        <strain evidence="4 5">S14-144</strain>
    </source>
</reference>
<name>A0A3G8ZMJ6_9ACTN</name>
<evidence type="ECO:0000256" key="3">
    <source>
        <dbReference type="ARBA" id="ARBA00022842"/>
    </source>
</evidence>
<evidence type="ECO:0000313" key="4">
    <source>
        <dbReference type="EMBL" id="AZI58473.1"/>
    </source>
</evidence>
<gene>
    <name evidence="4" type="ORF">EH165_10335</name>
</gene>
<proteinExistence type="predicted"/>
<dbReference type="Pfam" id="PF00702">
    <property type="entry name" value="Hydrolase"/>
    <property type="match status" value="1"/>
</dbReference>
<dbReference type="InterPro" id="IPR051400">
    <property type="entry name" value="HAD-like_hydrolase"/>
</dbReference>
<dbReference type="EMBL" id="CP034170">
    <property type="protein sequence ID" value="AZI58473.1"/>
    <property type="molecule type" value="Genomic_DNA"/>
</dbReference>
<dbReference type="GO" id="GO:0016787">
    <property type="term" value="F:hydrolase activity"/>
    <property type="evidence" value="ECO:0007669"/>
    <property type="project" value="UniProtKB-KW"/>
</dbReference>
<dbReference type="AlphaFoldDB" id="A0A3G8ZMJ6"/>
<dbReference type="InterPro" id="IPR006439">
    <property type="entry name" value="HAD-SF_hydro_IA"/>
</dbReference>
<dbReference type="OrthoDB" id="9797743at2"/>
<reference evidence="4 5" key="1">
    <citation type="submission" date="2018-11" db="EMBL/GenBank/DDBJ databases">
        <authorList>
            <person name="Da X."/>
        </authorList>
    </citation>
    <scope>NUCLEOTIDE SEQUENCE [LARGE SCALE GENOMIC DNA]</scope>
    <source>
        <strain evidence="4 5">S14-144</strain>
    </source>
</reference>
<protein>
    <submittedName>
        <fullName evidence="4">HAD family hydrolase</fullName>
    </submittedName>
</protein>